<organism evidence="1 2">
    <name type="scientific">Paenibacillus paeoniae</name>
    <dbReference type="NCBI Taxonomy" id="2292705"/>
    <lineage>
        <taxon>Bacteria</taxon>
        <taxon>Bacillati</taxon>
        <taxon>Bacillota</taxon>
        <taxon>Bacilli</taxon>
        <taxon>Bacillales</taxon>
        <taxon>Paenibacillaceae</taxon>
        <taxon>Paenibacillus</taxon>
    </lineage>
</organism>
<sequence length="292" mass="32997">MSIGIGLAGWGDHDSLYPEGTKPGEKLNIYGSHFPVVEVDSTFYAIQPRERFESWVNGTPDSLRFVVKAYQGMTGHLRGPAPKGDDPDAMAEAFRRMLEPAMEAGRLTAALFQYPPWFDCISANVKLLREMKRRMEGIPCALEFRHQSWFEAGMKERTLQFMREEGWIHSICDEPQAGIGSIPTVLEATDREVSIVRFHGRNAANWNNGGGPNWREVRYLYHYSDAELSEWREKLESLLQQSRDIAVIFNNNSGGHAAGNAKTMMTMLGLTRPDGREPFYSPPPGPEQLELF</sequence>
<dbReference type="Proteomes" id="UP000261905">
    <property type="component" value="Unassembled WGS sequence"/>
</dbReference>
<accession>A0A371PGP6</accession>
<protein>
    <submittedName>
        <fullName evidence="1">DUF72 domain-containing protein</fullName>
    </submittedName>
</protein>
<dbReference type="Pfam" id="PF01904">
    <property type="entry name" value="DUF72"/>
    <property type="match status" value="1"/>
</dbReference>
<gene>
    <name evidence="1" type="ORF">DX130_13675</name>
</gene>
<dbReference type="RefSeq" id="WP_116046302.1">
    <property type="nucleotide sequence ID" value="NZ_QUBQ01000002.1"/>
</dbReference>
<keyword evidence="2" id="KW-1185">Reference proteome</keyword>
<dbReference type="SUPFAM" id="SSF117396">
    <property type="entry name" value="TM1631-like"/>
    <property type="match status" value="1"/>
</dbReference>
<proteinExistence type="predicted"/>
<dbReference type="EMBL" id="QUBQ01000002">
    <property type="protein sequence ID" value="REK74718.1"/>
    <property type="molecule type" value="Genomic_DNA"/>
</dbReference>
<dbReference type="PANTHER" id="PTHR30348:SF13">
    <property type="entry name" value="UPF0759 PROTEIN YUNF"/>
    <property type="match status" value="1"/>
</dbReference>
<dbReference type="Gene3D" id="3.20.20.410">
    <property type="entry name" value="Protein of unknown function UPF0759"/>
    <property type="match status" value="1"/>
</dbReference>
<dbReference type="InterPro" id="IPR002763">
    <property type="entry name" value="DUF72"/>
</dbReference>
<reference evidence="1 2" key="1">
    <citation type="submission" date="2018-08" db="EMBL/GenBank/DDBJ databases">
        <title>Paenibacillus sp. M4BSY-1, whole genome shotgun sequence.</title>
        <authorList>
            <person name="Tuo L."/>
        </authorList>
    </citation>
    <scope>NUCLEOTIDE SEQUENCE [LARGE SCALE GENOMIC DNA]</scope>
    <source>
        <strain evidence="1 2">M4BSY-1</strain>
    </source>
</reference>
<evidence type="ECO:0000313" key="2">
    <source>
        <dbReference type="Proteomes" id="UP000261905"/>
    </source>
</evidence>
<dbReference type="OrthoDB" id="9780310at2"/>
<comment type="caution">
    <text evidence="1">The sequence shown here is derived from an EMBL/GenBank/DDBJ whole genome shotgun (WGS) entry which is preliminary data.</text>
</comment>
<name>A0A371PGP6_9BACL</name>
<dbReference type="AlphaFoldDB" id="A0A371PGP6"/>
<dbReference type="InterPro" id="IPR036520">
    <property type="entry name" value="UPF0759_sf"/>
</dbReference>
<dbReference type="PANTHER" id="PTHR30348">
    <property type="entry name" value="UNCHARACTERIZED PROTEIN YECE"/>
    <property type="match status" value="1"/>
</dbReference>
<evidence type="ECO:0000313" key="1">
    <source>
        <dbReference type="EMBL" id="REK74718.1"/>
    </source>
</evidence>